<dbReference type="EMBL" id="GBXM01029803">
    <property type="protein sequence ID" value="JAH78774.1"/>
    <property type="molecule type" value="Transcribed_RNA"/>
</dbReference>
<evidence type="ECO:0000313" key="1">
    <source>
        <dbReference type="EMBL" id="JAH78774.1"/>
    </source>
</evidence>
<dbReference type="AlphaFoldDB" id="A0A0E9VKZ1"/>
<protein>
    <submittedName>
        <fullName evidence="1">Uncharacterized protein</fullName>
    </submittedName>
</protein>
<accession>A0A0E9VKZ1</accession>
<organism evidence="1">
    <name type="scientific">Anguilla anguilla</name>
    <name type="common">European freshwater eel</name>
    <name type="synonym">Muraena anguilla</name>
    <dbReference type="NCBI Taxonomy" id="7936"/>
    <lineage>
        <taxon>Eukaryota</taxon>
        <taxon>Metazoa</taxon>
        <taxon>Chordata</taxon>
        <taxon>Craniata</taxon>
        <taxon>Vertebrata</taxon>
        <taxon>Euteleostomi</taxon>
        <taxon>Actinopterygii</taxon>
        <taxon>Neopterygii</taxon>
        <taxon>Teleostei</taxon>
        <taxon>Anguilliformes</taxon>
        <taxon>Anguillidae</taxon>
        <taxon>Anguilla</taxon>
    </lineage>
</organism>
<reference evidence="1" key="1">
    <citation type="submission" date="2014-11" db="EMBL/GenBank/DDBJ databases">
        <authorList>
            <person name="Amaro Gonzalez C."/>
        </authorList>
    </citation>
    <scope>NUCLEOTIDE SEQUENCE</scope>
</reference>
<sequence length="36" mass="4319">MTMDKLLGFGFCEDKCLAISFQKWRFIKSFNKYQHG</sequence>
<proteinExistence type="predicted"/>
<name>A0A0E9VKZ1_ANGAN</name>
<reference evidence="1" key="2">
    <citation type="journal article" date="2015" name="Fish Shellfish Immunol.">
        <title>Early steps in the European eel (Anguilla anguilla)-Vibrio vulnificus interaction in the gills: Role of the RtxA13 toxin.</title>
        <authorList>
            <person name="Callol A."/>
            <person name="Pajuelo D."/>
            <person name="Ebbesson L."/>
            <person name="Teles M."/>
            <person name="MacKenzie S."/>
            <person name="Amaro C."/>
        </authorList>
    </citation>
    <scope>NUCLEOTIDE SEQUENCE</scope>
</reference>